<dbReference type="InterPro" id="IPR006467">
    <property type="entry name" value="MiaB-like_bact"/>
</dbReference>
<evidence type="ECO:0000256" key="11">
    <source>
        <dbReference type="ARBA" id="ARBA00023014"/>
    </source>
</evidence>
<evidence type="ECO:0000256" key="3">
    <source>
        <dbReference type="ARBA" id="ARBA00013273"/>
    </source>
</evidence>
<dbReference type="SFLD" id="SFLDG01082">
    <property type="entry name" value="B12-binding_domain_containing"/>
    <property type="match status" value="1"/>
</dbReference>
<evidence type="ECO:0000256" key="15">
    <source>
        <dbReference type="ARBA" id="ARBA00069898"/>
    </source>
</evidence>
<dbReference type="PROSITE" id="PS51449">
    <property type="entry name" value="MTTASE_N"/>
    <property type="match status" value="1"/>
</dbReference>
<dbReference type="PANTHER" id="PTHR11918:SF45">
    <property type="entry name" value="THREONYLCARBAMOYLADENOSINE TRNA METHYLTHIOTRANSFERASE"/>
    <property type="match status" value="1"/>
</dbReference>
<evidence type="ECO:0000259" key="16">
    <source>
        <dbReference type="PROSITE" id="PS50926"/>
    </source>
</evidence>
<accession>A0A3N5AXS6</accession>
<dbReference type="Pfam" id="PF00919">
    <property type="entry name" value="UPF0004"/>
    <property type="match status" value="1"/>
</dbReference>
<evidence type="ECO:0000256" key="5">
    <source>
        <dbReference type="ARBA" id="ARBA00022490"/>
    </source>
</evidence>
<name>A0A3N5AXS6_9THEO</name>
<sequence length="436" mass="47553">MKAVAFYTLGCKVNQYETAALASLFARRGYRIVEDFESIADVYVINTCTVTGTADQKSRQAIRRAIRRNPEAVVVVTGCYAQVNPEAVAGIPGVDVVVGTFGREGLVDLVEEAMRTGRQVVAVREFPAGCKFEELPALFTTRTRAYLKIQEGCRDFCTFCLVPYARGPLRSRKPEAVLAEARRLLAAGFKEVVLTGIHIGLYGCDLQPPVTLAELVARVLELPGIERLRLSSLEPTEVTPELVALIARDSRFCPHLHIPLQSGDDGVLRRMGRRYTTAAYAETVHFLRAKVPEIAITTDVMVGFPGETDAAFARSVAFVRQIGFAGLHVFKFSPRPGTPAATFADQVPGPVKEKRLGVLLEVGAALSHTFAARFSGRTVNVLVEGKNEAGFWEGLSEHYLPVAFTAGGDLRGLIVPVRVREVKGKLLCGELLTEYS</sequence>
<dbReference type="PROSITE" id="PS50926">
    <property type="entry name" value="TRAM"/>
    <property type="match status" value="1"/>
</dbReference>
<dbReference type="SMART" id="SM00729">
    <property type="entry name" value="Elp3"/>
    <property type="match status" value="1"/>
</dbReference>
<evidence type="ECO:0000259" key="17">
    <source>
        <dbReference type="PROSITE" id="PS51449"/>
    </source>
</evidence>
<dbReference type="SUPFAM" id="SSF102114">
    <property type="entry name" value="Radical SAM enzymes"/>
    <property type="match status" value="1"/>
</dbReference>
<dbReference type="Gene3D" id="3.80.30.20">
    <property type="entry name" value="tm_1862 like domain"/>
    <property type="match status" value="1"/>
</dbReference>
<comment type="similarity">
    <text evidence="14">Belongs to the methylthiotransferase family. MtaB subfamily.</text>
</comment>
<dbReference type="InterPro" id="IPR006638">
    <property type="entry name" value="Elp3/MiaA/NifB-like_rSAM"/>
</dbReference>
<feature type="domain" description="MTTase N-terminal" evidence="17">
    <location>
        <begin position="2"/>
        <end position="115"/>
    </location>
</feature>
<comment type="catalytic activity">
    <reaction evidence="13">
        <text>N(6)-L-threonylcarbamoyladenosine(37) in tRNA + (sulfur carrier)-SH + AH2 + 2 S-adenosyl-L-methionine = 2-methylsulfanyl-N(6)-L-threonylcarbamoyladenosine(37) in tRNA + (sulfur carrier)-H + 5'-deoxyadenosine + L-methionine + A + S-adenosyl-L-homocysteine + 2 H(+)</text>
        <dbReference type="Rhea" id="RHEA:37075"/>
        <dbReference type="Rhea" id="RHEA-COMP:10163"/>
        <dbReference type="Rhea" id="RHEA-COMP:11092"/>
        <dbReference type="Rhea" id="RHEA-COMP:14737"/>
        <dbReference type="Rhea" id="RHEA-COMP:14739"/>
        <dbReference type="ChEBI" id="CHEBI:13193"/>
        <dbReference type="ChEBI" id="CHEBI:15378"/>
        <dbReference type="ChEBI" id="CHEBI:17319"/>
        <dbReference type="ChEBI" id="CHEBI:17499"/>
        <dbReference type="ChEBI" id="CHEBI:29917"/>
        <dbReference type="ChEBI" id="CHEBI:57844"/>
        <dbReference type="ChEBI" id="CHEBI:57856"/>
        <dbReference type="ChEBI" id="CHEBI:59789"/>
        <dbReference type="ChEBI" id="CHEBI:64428"/>
        <dbReference type="ChEBI" id="CHEBI:74418"/>
        <dbReference type="ChEBI" id="CHEBI:74420"/>
        <dbReference type="EC" id="2.8.4.5"/>
    </reaction>
</comment>
<gene>
    <name evidence="19" type="ORF">EDD75_0577</name>
</gene>
<evidence type="ECO:0000259" key="18">
    <source>
        <dbReference type="PROSITE" id="PS51918"/>
    </source>
</evidence>
<dbReference type="Proteomes" id="UP000282654">
    <property type="component" value="Unassembled WGS sequence"/>
</dbReference>
<evidence type="ECO:0000256" key="2">
    <source>
        <dbReference type="ARBA" id="ARBA00002399"/>
    </source>
</evidence>
<dbReference type="GO" id="GO:0035598">
    <property type="term" value="F:tRNA (N(6)-L-threonylcarbamoyladenosine(37)-C(2))-methylthiotransferase activity"/>
    <property type="evidence" value="ECO:0007669"/>
    <property type="project" value="UniProtKB-EC"/>
</dbReference>
<dbReference type="InterPro" id="IPR038135">
    <property type="entry name" value="Methylthiotransferase_N_sf"/>
</dbReference>
<evidence type="ECO:0000256" key="10">
    <source>
        <dbReference type="ARBA" id="ARBA00023004"/>
    </source>
</evidence>
<evidence type="ECO:0000256" key="4">
    <source>
        <dbReference type="ARBA" id="ARBA00022485"/>
    </source>
</evidence>
<evidence type="ECO:0000256" key="8">
    <source>
        <dbReference type="ARBA" id="ARBA00022694"/>
    </source>
</evidence>
<dbReference type="FunFam" id="3.80.30.20:FF:000001">
    <property type="entry name" value="tRNA-2-methylthio-N(6)-dimethylallyladenosine synthase 2"/>
    <property type="match status" value="1"/>
</dbReference>
<evidence type="ECO:0000256" key="13">
    <source>
        <dbReference type="ARBA" id="ARBA00051661"/>
    </source>
</evidence>
<dbReference type="SFLD" id="SFLDG01061">
    <property type="entry name" value="methylthiotransferase"/>
    <property type="match status" value="1"/>
</dbReference>
<evidence type="ECO:0000256" key="1">
    <source>
        <dbReference type="ARBA" id="ARBA00001966"/>
    </source>
</evidence>
<dbReference type="InterPro" id="IPR013848">
    <property type="entry name" value="Methylthiotransferase_N"/>
</dbReference>
<dbReference type="OrthoDB" id="9805215at2"/>
<evidence type="ECO:0000256" key="14">
    <source>
        <dbReference type="ARBA" id="ARBA00061574"/>
    </source>
</evidence>
<feature type="domain" description="TRAM" evidence="16">
    <location>
        <begin position="372"/>
        <end position="433"/>
    </location>
</feature>
<dbReference type="SFLD" id="SFLDS00029">
    <property type="entry name" value="Radical_SAM"/>
    <property type="match status" value="1"/>
</dbReference>
<keyword evidence="5" id="KW-0963">Cytoplasm</keyword>
<dbReference type="PROSITE" id="PS51918">
    <property type="entry name" value="RADICAL_SAM"/>
    <property type="match status" value="1"/>
</dbReference>
<dbReference type="GO" id="GO:0051539">
    <property type="term" value="F:4 iron, 4 sulfur cluster binding"/>
    <property type="evidence" value="ECO:0007669"/>
    <property type="project" value="UniProtKB-KW"/>
</dbReference>
<dbReference type="InterPro" id="IPR058240">
    <property type="entry name" value="rSAM_sf"/>
</dbReference>
<keyword evidence="7" id="KW-0949">S-adenosyl-L-methionine</keyword>
<keyword evidence="8" id="KW-0819">tRNA processing</keyword>
<keyword evidence="9" id="KW-0479">Metal-binding</keyword>
<dbReference type="InterPro" id="IPR007197">
    <property type="entry name" value="rSAM"/>
</dbReference>
<proteinExistence type="inferred from homology"/>
<keyword evidence="6 19" id="KW-0808">Transferase</keyword>
<evidence type="ECO:0000256" key="9">
    <source>
        <dbReference type="ARBA" id="ARBA00022723"/>
    </source>
</evidence>
<dbReference type="AlphaFoldDB" id="A0A3N5AXS6"/>
<evidence type="ECO:0000256" key="6">
    <source>
        <dbReference type="ARBA" id="ARBA00022679"/>
    </source>
</evidence>
<evidence type="ECO:0000313" key="19">
    <source>
        <dbReference type="EMBL" id="RPF49757.1"/>
    </source>
</evidence>
<dbReference type="EC" id="2.8.4.5" evidence="3"/>
<protein>
    <recommendedName>
        <fullName evidence="15">Threonylcarbamoyladenosine tRNA methylthiotransferase MtaB</fullName>
        <ecNumber evidence="3">2.8.4.5</ecNumber>
    </recommendedName>
    <alternativeName>
        <fullName evidence="12">tRNA-t(6)A37 methylthiotransferase</fullName>
    </alternativeName>
</protein>
<dbReference type="GO" id="GO:0046872">
    <property type="term" value="F:metal ion binding"/>
    <property type="evidence" value="ECO:0007669"/>
    <property type="project" value="UniProtKB-KW"/>
</dbReference>
<dbReference type="Gene3D" id="3.40.50.12160">
    <property type="entry name" value="Methylthiotransferase, N-terminal domain"/>
    <property type="match status" value="1"/>
</dbReference>
<organism evidence="19 20">
    <name type="scientific">Thermodesulfitimonas autotrophica</name>
    <dbReference type="NCBI Taxonomy" id="1894989"/>
    <lineage>
        <taxon>Bacteria</taxon>
        <taxon>Bacillati</taxon>
        <taxon>Bacillota</taxon>
        <taxon>Clostridia</taxon>
        <taxon>Thermoanaerobacterales</taxon>
        <taxon>Thermoanaerobacteraceae</taxon>
        <taxon>Thermodesulfitimonas</taxon>
    </lineage>
</organism>
<dbReference type="EMBL" id="RKRE01000001">
    <property type="protein sequence ID" value="RPF49757.1"/>
    <property type="molecule type" value="Genomic_DNA"/>
</dbReference>
<dbReference type="FunFam" id="3.40.50.12160:FF:000004">
    <property type="entry name" value="Threonylcarbamoyladenosine tRNA methylthiotransferase MtaB"/>
    <property type="match status" value="1"/>
</dbReference>
<comment type="function">
    <text evidence="2">Catalyzes the methylthiolation of N6-threonylcarbamoyladenosine (t(6)A), leading to the formation of 2-methylthio-N6-threonylcarbamoyladenosine (ms(2)t(6)A) at position 37 in tRNAs that read codons beginning with adenine.</text>
</comment>
<dbReference type="InterPro" id="IPR023404">
    <property type="entry name" value="rSAM_horseshoe"/>
</dbReference>
<dbReference type="CDD" id="cd01335">
    <property type="entry name" value="Radical_SAM"/>
    <property type="match status" value="1"/>
</dbReference>
<keyword evidence="10" id="KW-0408">Iron</keyword>
<dbReference type="PROSITE" id="PS01278">
    <property type="entry name" value="MTTASE_RADICAL"/>
    <property type="match status" value="1"/>
</dbReference>
<comment type="cofactor">
    <cofactor evidence="1">
        <name>[4Fe-4S] cluster</name>
        <dbReference type="ChEBI" id="CHEBI:49883"/>
    </cofactor>
</comment>
<keyword evidence="11" id="KW-0411">Iron-sulfur</keyword>
<feature type="domain" description="Radical SAM core" evidence="18">
    <location>
        <begin position="139"/>
        <end position="369"/>
    </location>
</feature>
<evidence type="ECO:0000313" key="20">
    <source>
        <dbReference type="Proteomes" id="UP000282654"/>
    </source>
</evidence>
<evidence type="ECO:0000256" key="7">
    <source>
        <dbReference type="ARBA" id="ARBA00022691"/>
    </source>
</evidence>
<evidence type="ECO:0000256" key="12">
    <source>
        <dbReference type="ARBA" id="ARBA00031213"/>
    </source>
</evidence>
<dbReference type="InterPro" id="IPR020612">
    <property type="entry name" value="Methylthiotransferase_CS"/>
</dbReference>
<keyword evidence="20" id="KW-1185">Reference proteome</keyword>
<dbReference type="InterPro" id="IPR005839">
    <property type="entry name" value="Methylthiotransferase"/>
</dbReference>
<keyword evidence="4" id="KW-0004">4Fe-4S</keyword>
<dbReference type="NCBIfam" id="TIGR00089">
    <property type="entry name" value="MiaB/RimO family radical SAM methylthiotransferase"/>
    <property type="match status" value="1"/>
</dbReference>
<dbReference type="Pfam" id="PF04055">
    <property type="entry name" value="Radical_SAM"/>
    <property type="match status" value="1"/>
</dbReference>
<dbReference type="InterPro" id="IPR002792">
    <property type="entry name" value="TRAM_dom"/>
</dbReference>
<comment type="caution">
    <text evidence="19">The sequence shown here is derived from an EMBL/GenBank/DDBJ whole genome shotgun (WGS) entry which is preliminary data.</text>
</comment>
<dbReference type="NCBIfam" id="TIGR01579">
    <property type="entry name" value="MiaB-like-C"/>
    <property type="match status" value="1"/>
</dbReference>
<reference evidence="19 20" key="1">
    <citation type="submission" date="2018-11" db="EMBL/GenBank/DDBJ databases">
        <title>Genomic Encyclopedia of Type Strains, Phase IV (KMG-IV): sequencing the most valuable type-strain genomes for metagenomic binning, comparative biology and taxonomic classification.</title>
        <authorList>
            <person name="Goeker M."/>
        </authorList>
    </citation>
    <scope>NUCLEOTIDE SEQUENCE [LARGE SCALE GENOMIC DNA]</scope>
    <source>
        <strain evidence="19 20">DSM 102936</strain>
    </source>
</reference>
<dbReference type="PANTHER" id="PTHR11918">
    <property type="entry name" value="RADICAL SAM PROTEINS"/>
    <property type="match status" value="1"/>
</dbReference>